<proteinExistence type="predicted"/>
<dbReference type="STRING" id="547042.BACCOPRO_01021"/>
<accession>S0F745</accession>
<evidence type="ECO:0000313" key="1">
    <source>
        <dbReference type="EMBL" id="EEF75532.1"/>
    </source>
</evidence>
<dbReference type="HOGENOM" id="CLU_2749264_0_0_10"/>
<protein>
    <submittedName>
        <fullName evidence="1">Uncharacterized protein</fullName>
    </submittedName>
</protein>
<keyword evidence="2" id="KW-1185">Reference proteome</keyword>
<dbReference type="Proteomes" id="UP000014073">
    <property type="component" value="Unassembled WGS sequence"/>
</dbReference>
<comment type="caution">
    <text evidence="1">The sequence shown here is derived from an EMBL/GenBank/DDBJ whole genome shotgun (WGS) entry which is preliminary data.</text>
</comment>
<reference evidence="1 2" key="1">
    <citation type="submission" date="2008-12" db="EMBL/GenBank/DDBJ databases">
        <authorList>
            <person name="Fulton L."/>
            <person name="Clifton S."/>
            <person name="Fulton B."/>
            <person name="Xu J."/>
            <person name="Minx P."/>
            <person name="Pepin K.H."/>
            <person name="Johnson M."/>
            <person name="Bhonagiri V."/>
            <person name="Nash W.E."/>
            <person name="Mardis E.R."/>
            <person name="Wilson R.K."/>
        </authorList>
    </citation>
    <scope>NUCLEOTIDE SEQUENCE [LARGE SCALE GENOMIC DNA]</scope>
    <source>
        <strain evidence="1 2">DSM 18228</strain>
    </source>
</reference>
<dbReference type="EMBL" id="ACBW01000079">
    <property type="protein sequence ID" value="EEF75532.1"/>
    <property type="molecule type" value="Genomic_DNA"/>
</dbReference>
<gene>
    <name evidence="1" type="ORF">BACCOPRO_01021</name>
</gene>
<organism evidence="1 2">
    <name type="scientific">Phocaeicola coprophilus DSM 18228 = JCM 13818</name>
    <dbReference type="NCBI Taxonomy" id="547042"/>
    <lineage>
        <taxon>Bacteria</taxon>
        <taxon>Pseudomonadati</taxon>
        <taxon>Bacteroidota</taxon>
        <taxon>Bacteroidia</taxon>
        <taxon>Bacteroidales</taxon>
        <taxon>Bacteroidaceae</taxon>
        <taxon>Phocaeicola</taxon>
    </lineage>
</organism>
<dbReference type="AlphaFoldDB" id="S0F745"/>
<name>S0F745_9BACT</name>
<sequence length="70" mass="7810">MYSFLAKANVEVLEYNSRIMHVHDIIEIATSLEKKSDPHEVAGGLLHCGLSGDFNNLFHVRLFCAVSCFA</sequence>
<evidence type="ECO:0000313" key="2">
    <source>
        <dbReference type="Proteomes" id="UP000014073"/>
    </source>
</evidence>